<dbReference type="EMBL" id="REGN01001318">
    <property type="protein sequence ID" value="RNA35510.1"/>
    <property type="molecule type" value="Genomic_DNA"/>
</dbReference>
<name>A0A3M7SIT1_BRAPC</name>
<keyword evidence="2" id="KW-1185">Reference proteome</keyword>
<dbReference type="Proteomes" id="UP000276133">
    <property type="component" value="Unassembled WGS sequence"/>
</dbReference>
<keyword evidence="1" id="KW-0547">Nucleotide-binding</keyword>
<dbReference type="AlphaFoldDB" id="A0A3M7SIT1"/>
<dbReference type="OrthoDB" id="416437at2759"/>
<protein>
    <submittedName>
        <fullName evidence="1">DNA helicase ATP</fullName>
    </submittedName>
</protein>
<comment type="caution">
    <text evidence="1">The sequence shown here is derived from an EMBL/GenBank/DDBJ whole genome shotgun (WGS) entry which is preliminary data.</text>
</comment>
<accession>A0A3M7SIT1</accession>
<reference evidence="1 2" key="1">
    <citation type="journal article" date="2018" name="Sci. Rep.">
        <title>Genomic signatures of local adaptation to the degree of environmental predictability in rotifers.</title>
        <authorList>
            <person name="Franch-Gras L."/>
            <person name="Hahn C."/>
            <person name="Garcia-Roger E.M."/>
            <person name="Carmona M.J."/>
            <person name="Serra M."/>
            <person name="Gomez A."/>
        </authorList>
    </citation>
    <scope>NUCLEOTIDE SEQUENCE [LARGE SCALE GENOMIC DNA]</scope>
    <source>
        <strain evidence="1">HYR1</strain>
    </source>
</reference>
<keyword evidence="1" id="KW-0378">Hydrolase</keyword>
<sequence length="211" mass="24778">MNLIAYFERSDGFVFLQRVQTQQVGKVEENIRYTIQKDSKNNCNKINEKSTDDSIESKIFPHLFPDGKGYYIRNKIVSLAQYFRLLHVDSRWRDDRFYKFHVYDRLTGERILAVNSIIKSRSTLADKNNVKSLLKNEYFEYGYCVPICITGSKAYWKSKNYNFVSIVSLPVMFLTLTANYSWCELKSILSGNKKTRIECQNRGSLHPHKLL</sequence>
<dbReference type="GO" id="GO:0004386">
    <property type="term" value="F:helicase activity"/>
    <property type="evidence" value="ECO:0007669"/>
    <property type="project" value="UniProtKB-KW"/>
</dbReference>
<keyword evidence="1" id="KW-0067">ATP-binding</keyword>
<evidence type="ECO:0000313" key="1">
    <source>
        <dbReference type="EMBL" id="RNA35510.1"/>
    </source>
</evidence>
<proteinExistence type="predicted"/>
<gene>
    <name evidence="1" type="ORF">BpHYR1_039979</name>
</gene>
<keyword evidence="1" id="KW-0347">Helicase</keyword>
<organism evidence="1 2">
    <name type="scientific">Brachionus plicatilis</name>
    <name type="common">Marine rotifer</name>
    <name type="synonym">Brachionus muelleri</name>
    <dbReference type="NCBI Taxonomy" id="10195"/>
    <lineage>
        <taxon>Eukaryota</taxon>
        <taxon>Metazoa</taxon>
        <taxon>Spiralia</taxon>
        <taxon>Gnathifera</taxon>
        <taxon>Rotifera</taxon>
        <taxon>Eurotatoria</taxon>
        <taxon>Monogononta</taxon>
        <taxon>Pseudotrocha</taxon>
        <taxon>Ploima</taxon>
        <taxon>Brachionidae</taxon>
        <taxon>Brachionus</taxon>
    </lineage>
</organism>
<evidence type="ECO:0000313" key="2">
    <source>
        <dbReference type="Proteomes" id="UP000276133"/>
    </source>
</evidence>